<reference evidence="1" key="1">
    <citation type="journal article" date="2011" name="Environ. Microbiol.">
        <title>Genomic insights into the metabolic potential of the polycyclic aromatic hydrocarbon degrading sulfate-reducing Deltaproteobacterium N47.</title>
        <authorList>
            <person name="Bergmann F."/>
            <person name="Selesi D."/>
            <person name="Weinmaier T."/>
            <person name="Tischler P."/>
            <person name="Rattei T."/>
            <person name="Meckenstock R.U."/>
        </authorList>
    </citation>
    <scope>NUCLEOTIDE SEQUENCE</scope>
</reference>
<dbReference type="AlphaFoldDB" id="E1Y8W3"/>
<proteinExistence type="predicted"/>
<sequence length="57" mass="6364">MGLLEKEFSNIRAIAHADTAGSRTMDTIIPQKEMERVGGTETITYESNPALILYCFE</sequence>
<accession>E1Y8W3</accession>
<evidence type="ECO:0000313" key="1">
    <source>
        <dbReference type="EMBL" id="CBX27007.1"/>
    </source>
</evidence>
<protein>
    <submittedName>
        <fullName evidence="1">Uncharacterized protein</fullName>
    </submittedName>
</protein>
<organism evidence="1">
    <name type="scientific">uncultured Desulfobacterium sp</name>
    <dbReference type="NCBI Taxonomy" id="201089"/>
    <lineage>
        <taxon>Bacteria</taxon>
        <taxon>Pseudomonadati</taxon>
        <taxon>Thermodesulfobacteriota</taxon>
        <taxon>Desulfobacteria</taxon>
        <taxon>Desulfobacterales</taxon>
        <taxon>Desulfobacteriaceae</taxon>
        <taxon>Desulfobacterium</taxon>
        <taxon>environmental samples</taxon>
    </lineage>
</organism>
<name>E1Y8W3_9BACT</name>
<gene>
    <name evidence="1" type="ORF">N47_A10360</name>
</gene>
<dbReference type="EMBL" id="FR695864">
    <property type="protein sequence ID" value="CBX27007.1"/>
    <property type="molecule type" value="Genomic_DNA"/>
</dbReference>